<name>A0ABD2W1T7_9HYME</name>
<dbReference type="Proteomes" id="UP001627154">
    <property type="component" value="Unassembled WGS sequence"/>
</dbReference>
<dbReference type="EMBL" id="JBJJXI010000141">
    <property type="protein sequence ID" value="KAL3387035.1"/>
    <property type="molecule type" value="Genomic_DNA"/>
</dbReference>
<accession>A0ABD2W1T7</accession>
<protein>
    <submittedName>
        <fullName evidence="1">Uncharacterized protein</fullName>
    </submittedName>
</protein>
<comment type="caution">
    <text evidence="1">The sequence shown here is derived from an EMBL/GenBank/DDBJ whole genome shotgun (WGS) entry which is preliminary data.</text>
</comment>
<gene>
    <name evidence="1" type="ORF">TKK_017612</name>
</gene>
<proteinExistence type="predicted"/>
<reference evidence="1 2" key="1">
    <citation type="journal article" date="2024" name="bioRxiv">
        <title>A reference genome for Trichogramma kaykai: A tiny desert-dwelling parasitoid wasp with competing sex-ratio distorters.</title>
        <authorList>
            <person name="Culotta J."/>
            <person name="Lindsey A.R."/>
        </authorList>
    </citation>
    <scope>NUCLEOTIDE SEQUENCE [LARGE SCALE GENOMIC DNA]</scope>
    <source>
        <strain evidence="1 2">KSX58</strain>
    </source>
</reference>
<organism evidence="1 2">
    <name type="scientific">Trichogramma kaykai</name>
    <dbReference type="NCBI Taxonomy" id="54128"/>
    <lineage>
        <taxon>Eukaryota</taxon>
        <taxon>Metazoa</taxon>
        <taxon>Ecdysozoa</taxon>
        <taxon>Arthropoda</taxon>
        <taxon>Hexapoda</taxon>
        <taxon>Insecta</taxon>
        <taxon>Pterygota</taxon>
        <taxon>Neoptera</taxon>
        <taxon>Endopterygota</taxon>
        <taxon>Hymenoptera</taxon>
        <taxon>Apocrita</taxon>
        <taxon>Proctotrupomorpha</taxon>
        <taxon>Chalcidoidea</taxon>
        <taxon>Trichogrammatidae</taxon>
        <taxon>Trichogramma</taxon>
    </lineage>
</organism>
<evidence type="ECO:0000313" key="1">
    <source>
        <dbReference type="EMBL" id="KAL3387035.1"/>
    </source>
</evidence>
<keyword evidence="2" id="KW-1185">Reference proteome</keyword>
<dbReference type="AlphaFoldDB" id="A0ABD2W1T7"/>
<evidence type="ECO:0000313" key="2">
    <source>
        <dbReference type="Proteomes" id="UP001627154"/>
    </source>
</evidence>
<sequence>MVFSTLGFLASDIQNTDSNNEIFLKKVQKAKQALSQLNGDSILTRTLSKSFNKKWPYSNSPSNINSIPTKIEFKRDKEKISGRPYYVPIVKRRSSKFGLGQLIGYTLPSNSITGNTF</sequence>